<keyword evidence="4" id="KW-1185">Reference proteome</keyword>
<organism evidence="3 4">
    <name type="scientific">Piloderma croceum (strain F 1598)</name>
    <dbReference type="NCBI Taxonomy" id="765440"/>
    <lineage>
        <taxon>Eukaryota</taxon>
        <taxon>Fungi</taxon>
        <taxon>Dikarya</taxon>
        <taxon>Basidiomycota</taxon>
        <taxon>Agaricomycotina</taxon>
        <taxon>Agaricomycetes</taxon>
        <taxon>Agaricomycetidae</taxon>
        <taxon>Atheliales</taxon>
        <taxon>Atheliaceae</taxon>
        <taxon>Piloderma</taxon>
    </lineage>
</organism>
<gene>
    <name evidence="3" type="ORF">PILCRDRAFT_11097</name>
</gene>
<dbReference type="AlphaFoldDB" id="A0A0C3FFR7"/>
<dbReference type="PANTHER" id="PTHR46929">
    <property type="entry name" value="EXPRESSED PROTEIN"/>
    <property type="match status" value="1"/>
</dbReference>
<evidence type="ECO:0000313" key="3">
    <source>
        <dbReference type="EMBL" id="KIM78639.1"/>
    </source>
</evidence>
<dbReference type="PANTHER" id="PTHR46929:SF3">
    <property type="entry name" value="MYB_SANT-LIKE DOMAIN-CONTAINING PROTEIN"/>
    <property type="match status" value="1"/>
</dbReference>
<feature type="compositionally biased region" description="Low complexity" evidence="1">
    <location>
        <begin position="273"/>
        <end position="283"/>
    </location>
</feature>
<dbReference type="EMBL" id="KN833015">
    <property type="protein sequence ID" value="KIM78639.1"/>
    <property type="molecule type" value="Genomic_DNA"/>
</dbReference>
<dbReference type="Gene3D" id="3.10.10.10">
    <property type="entry name" value="HIV Type 1 Reverse Transcriptase, subunit A, domain 1"/>
    <property type="match status" value="1"/>
</dbReference>
<dbReference type="SUPFAM" id="SSF56672">
    <property type="entry name" value="DNA/RNA polymerases"/>
    <property type="match status" value="1"/>
</dbReference>
<dbReference type="InterPro" id="IPR024752">
    <property type="entry name" value="Myb/SANT-like_dom"/>
</dbReference>
<name>A0A0C3FFR7_PILCF</name>
<evidence type="ECO:0000259" key="2">
    <source>
        <dbReference type="Pfam" id="PF12776"/>
    </source>
</evidence>
<reference evidence="4" key="2">
    <citation type="submission" date="2015-01" db="EMBL/GenBank/DDBJ databases">
        <title>Evolutionary Origins and Diversification of the Mycorrhizal Mutualists.</title>
        <authorList>
            <consortium name="DOE Joint Genome Institute"/>
            <consortium name="Mycorrhizal Genomics Consortium"/>
            <person name="Kohler A."/>
            <person name="Kuo A."/>
            <person name="Nagy L.G."/>
            <person name="Floudas D."/>
            <person name="Copeland A."/>
            <person name="Barry K.W."/>
            <person name="Cichocki N."/>
            <person name="Veneault-Fourrey C."/>
            <person name="LaButti K."/>
            <person name="Lindquist E.A."/>
            <person name="Lipzen A."/>
            <person name="Lundell T."/>
            <person name="Morin E."/>
            <person name="Murat C."/>
            <person name="Riley R."/>
            <person name="Ohm R."/>
            <person name="Sun H."/>
            <person name="Tunlid A."/>
            <person name="Henrissat B."/>
            <person name="Grigoriev I.V."/>
            <person name="Hibbett D.S."/>
            <person name="Martin F."/>
        </authorList>
    </citation>
    <scope>NUCLEOTIDE SEQUENCE [LARGE SCALE GENOMIC DNA]</scope>
    <source>
        <strain evidence="4">F 1598</strain>
    </source>
</reference>
<dbReference type="STRING" id="765440.A0A0C3FFR7"/>
<feature type="domain" description="Myb/SANT-like" evidence="2">
    <location>
        <begin position="139"/>
        <end position="175"/>
    </location>
</feature>
<evidence type="ECO:0000256" key="1">
    <source>
        <dbReference type="SAM" id="MobiDB-lite"/>
    </source>
</evidence>
<proteinExistence type="predicted"/>
<accession>A0A0C3FFR7</accession>
<dbReference type="OrthoDB" id="2369050at2759"/>
<dbReference type="InterPro" id="IPR043502">
    <property type="entry name" value="DNA/RNA_pol_sf"/>
</dbReference>
<dbReference type="Pfam" id="PF12776">
    <property type="entry name" value="Myb_DNA-bind_3"/>
    <property type="match status" value="1"/>
</dbReference>
<dbReference type="InParanoid" id="A0A0C3FFR7"/>
<sequence length="359" mass="40116">MSDAVKAKYSKVFNPIPHVDELPTNVYFQIKLKDASKMFTTCSYSSPHKYKEAWATLIQQHLYAGRIHLSNSAHASPAFLVPKSDSIELPRWVNYYCQLNANTVLDAFPLPWIDDILADCAKGKIWSKMDITNSFFQTWLKKEFNIVKKLRESSGFGWDSSKNIVTATADIWERYINNLKSHKKAAIWRTKPFLLYDSIRILVEGIVATGEGVFCAGTAPQPNMHDLDHGESLSKEYKTLDNTESPPVGTGRKRSAAEMTPLASVSRMKRQQSDSQSVSHSASGRSGTDAMFSVAGTISSLAESFAEDPSILTSPQRHKAAIQLLDENDDLSENEQVQAISIKKKITCTLYIQSELLNL</sequence>
<dbReference type="Proteomes" id="UP000054166">
    <property type="component" value="Unassembled WGS sequence"/>
</dbReference>
<feature type="region of interest" description="Disordered" evidence="1">
    <location>
        <begin position="237"/>
        <end position="287"/>
    </location>
</feature>
<reference evidence="3 4" key="1">
    <citation type="submission" date="2014-04" db="EMBL/GenBank/DDBJ databases">
        <authorList>
            <consortium name="DOE Joint Genome Institute"/>
            <person name="Kuo A."/>
            <person name="Tarkka M."/>
            <person name="Buscot F."/>
            <person name="Kohler A."/>
            <person name="Nagy L.G."/>
            <person name="Floudas D."/>
            <person name="Copeland A."/>
            <person name="Barry K.W."/>
            <person name="Cichocki N."/>
            <person name="Veneault-Fourrey C."/>
            <person name="LaButti K."/>
            <person name="Lindquist E.A."/>
            <person name="Lipzen A."/>
            <person name="Lundell T."/>
            <person name="Morin E."/>
            <person name="Murat C."/>
            <person name="Sun H."/>
            <person name="Tunlid A."/>
            <person name="Henrissat B."/>
            <person name="Grigoriev I.V."/>
            <person name="Hibbett D.S."/>
            <person name="Martin F."/>
            <person name="Nordberg H.P."/>
            <person name="Cantor M.N."/>
            <person name="Hua S.X."/>
        </authorList>
    </citation>
    <scope>NUCLEOTIDE SEQUENCE [LARGE SCALE GENOMIC DNA]</scope>
    <source>
        <strain evidence="3 4">F 1598</strain>
    </source>
</reference>
<protein>
    <recommendedName>
        <fullName evidence="2">Myb/SANT-like domain-containing protein</fullName>
    </recommendedName>
</protein>
<dbReference type="HOGENOM" id="CLU_771861_0_0_1"/>
<evidence type="ECO:0000313" key="4">
    <source>
        <dbReference type="Proteomes" id="UP000054166"/>
    </source>
</evidence>